<keyword evidence="2" id="KW-1185">Reference proteome</keyword>
<evidence type="ECO:0000313" key="2">
    <source>
        <dbReference type="Proteomes" id="UP000033035"/>
    </source>
</evidence>
<organism evidence="1 2">
    <name type="scientific">Parabacteroides gordonii MS-1 = DSM 23371</name>
    <dbReference type="NCBI Taxonomy" id="1203610"/>
    <lineage>
        <taxon>Bacteria</taxon>
        <taxon>Pseudomonadati</taxon>
        <taxon>Bacteroidota</taxon>
        <taxon>Bacteroidia</taxon>
        <taxon>Bacteroidales</taxon>
        <taxon>Tannerellaceae</taxon>
        <taxon>Parabacteroides</taxon>
    </lineage>
</organism>
<dbReference type="STRING" id="1203610.HMPREF1536_00180"/>
<sequence length="38" mass="4499">MVSTHVISTKHSYDFTIKTVVLMYTKVAYLYIQLINYN</sequence>
<dbReference type="EMBL" id="AQHW01000002">
    <property type="protein sequence ID" value="KKB60300.1"/>
    <property type="molecule type" value="Genomic_DNA"/>
</dbReference>
<proteinExistence type="predicted"/>
<accession>A0A0F5JRQ4</accession>
<dbReference type="PATRIC" id="fig|1203610.3.peg.194"/>
<protein>
    <submittedName>
        <fullName evidence="1">Uncharacterized protein</fullName>
    </submittedName>
</protein>
<reference evidence="1 2" key="1">
    <citation type="submission" date="2013-04" db="EMBL/GenBank/DDBJ databases">
        <title>The Genome Sequence of Parabacteroides gordonii DSM 23371.</title>
        <authorList>
            <consortium name="The Broad Institute Genomics Platform"/>
            <person name="Earl A."/>
            <person name="Ward D."/>
            <person name="Feldgarden M."/>
            <person name="Gevers D."/>
            <person name="Martens E."/>
            <person name="Sakamoto M."/>
            <person name="Benno Y."/>
            <person name="Suzuki N."/>
            <person name="Matsunaga N."/>
            <person name="Koshihara K."/>
            <person name="Seki M."/>
            <person name="Komiya H."/>
            <person name="Walker B."/>
            <person name="Young S."/>
            <person name="Zeng Q."/>
            <person name="Gargeya S."/>
            <person name="Fitzgerald M."/>
            <person name="Haas B."/>
            <person name="Abouelleil A."/>
            <person name="Allen A.W."/>
            <person name="Alvarado L."/>
            <person name="Arachchi H.M."/>
            <person name="Berlin A.M."/>
            <person name="Chapman S.B."/>
            <person name="Gainer-Dewar J."/>
            <person name="Goldberg J."/>
            <person name="Griggs A."/>
            <person name="Gujja S."/>
            <person name="Hansen M."/>
            <person name="Howarth C."/>
            <person name="Imamovic A."/>
            <person name="Ireland A."/>
            <person name="Larimer J."/>
            <person name="McCowan C."/>
            <person name="Murphy C."/>
            <person name="Pearson M."/>
            <person name="Poon T.W."/>
            <person name="Priest M."/>
            <person name="Roberts A."/>
            <person name="Saif S."/>
            <person name="Shea T."/>
            <person name="Sisk P."/>
            <person name="Sykes S."/>
            <person name="Wortman J."/>
            <person name="Nusbaum C."/>
            <person name="Birren B."/>
        </authorList>
    </citation>
    <scope>NUCLEOTIDE SEQUENCE [LARGE SCALE GENOMIC DNA]</scope>
    <source>
        <strain evidence="1 2">MS-1</strain>
    </source>
</reference>
<evidence type="ECO:0000313" key="1">
    <source>
        <dbReference type="EMBL" id="KKB60300.1"/>
    </source>
</evidence>
<dbReference type="AlphaFoldDB" id="A0A0F5JRQ4"/>
<dbReference type="Proteomes" id="UP000033035">
    <property type="component" value="Unassembled WGS sequence"/>
</dbReference>
<name>A0A0F5JRQ4_9BACT</name>
<dbReference type="HOGENOM" id="CLU_3331093_0_0_10"/>
<comment type="caution">
    <text evidence="1">The sequence shown here is derived from an EMBL/GenBank/DDBJ whole genome shotgun (WGS) entry which is preliminary data.</text>
</comment>
<gene>
    <name evidence="1" type="ORF">HMPREF1536_00180</name>
</gene>